<keyword evidence="1" id="KW-0472">Membrane</keyword>
<feature type="transmembrane region" description="Helical" evidence="1">
    <location>
        <begin position="12"/>
        <end position="31"/>
    </location>
</feature>
<reference evidence="2 3" key="1">
    <citation type="submission" date="2015-04" db="EMBL/GenBank/DDBJ databases">
        <title>Complete genome sequence of Sulfurovum lithotrophicum ATCC BAA-797T.</title>
        <authorList>
            <person name="Ahn J."/>
            <person name="Park G."/>
            <person name="Jeon W."/>
            <person name="Jang Y."/>
            <person name="Jang M."/>
            <person name="Lee H."/>
            <person name="Lee H."/>
        </authorList>
    </citation>
    <scope>NUCLEOTIDE SEQUENCE [LARGE SCALE GENOMIC DNA]</scope>
    <source>
        <strain evidence="3">ATCC BAA-797 / 42BKT</strain>
    </source>
</reference>
<organism evidence="2 3">
    <name type="scientific">Sulfurovum lithotrophicum</name>
    <dbReference type="NCBI Taxonomy" id="206403"/>
    <lineage>
        <taxon>Bacteria</taxon>
        <taxon>Pseudomonadati</taxon>
        <taxon>Campylobacterota</taxon>
        <taxon>Epsilonproteobacteria</taxon>
        <taxon>Campylobacterales</taxon>
        <taxon>Sulfurovaceae</taxon>
        <taxon>Sulfurovum</taxon>
    </lineage>
</organism>
<keyword evidence="3" id="KW-1185">Reference proteome</keyword>
<sequence length="296" mass="34600">MNLFISNFKKISGIFWSFLAMFLLYNIYIAVCTPKITHYQNQWQRNTAVAQEFIYSPKAENIIVGSSLSARLNPTLLPPTFFNLSFSGGSVLTGLEIIKKTGYIPKRLYVETNLIFRFKSTKMINTLFYPVWWRVKAYLPALQEKYQPLNVLLSKSFCSKQNSQTPARPKGPKRYRDSKRDINIQRFNLMMKQRKAAYAKPLNTRNLKAVKRLIHYFEKQGTQIVFFEMPIDPELANTPQAQKRRAIIKSIFKDPWLPLPDYTQYVTADGHHLTHKSAYNYTKDFLNAIQNLYLDK</sequence>
<protein>
    <submittedName>
        <fullName evidence="2">Uncharacterized protein</fullName>
    </submittedName>
</protein>
<evidence type="ECO:0000313" key="3">
    <source>
        <dbReference type="Proteomes" id="UP000034444"/>
    </source>
</evidence>
<keyword evidence="1" id="KW-0812">Transmembrane</keyword>
<keyword evidence="1" id="KW-1133">Transmembrane helix</keyword>
<dbReference type="RefSeq" id="WP_046550456.1">
    <property type="nucleotide sequence ID" value="NZ_CP011308.1"/>
</dbReference>
<dbReference type="OrthoDB" id="5318465at2"/>
<accession>A0A7U4RQ05</accession>
<proteinExistence type="predicted"/>
<dbReference type="EMBL" id="CP011308">
    <property type="protein sequence ID" value="AKF24358.1"/>
    <property type="molecule type" value="Genomic_DNA"/>
</dbReference>
<evidence type="ECO:0000256" key="1">
    <source>
        <dbReference type="SAM" id="Phobius"/>
    </source>
</evidence>
<dbReference type="AlphaFoldDB" id="A0A7U4RQ05"/>
<gene>
    <name evidence="2" type="ORF">YH65_02315</name>
</gene>
<evidence type="ECO:0000313" key="2">
    <source>
        <dbReference type="EMBL" id="AKF24358.1"/>
    </source>
</evidence>
<dbReference type="Proteomes" id="UP000034444">
    <property type="component" value="Chromosome"/>
</dbReference>
<name>A0A7U4RQ05_9BACT</name>
<reference evidence="3" key="2">
    <citation type="journal article" date="2017" name="Stand. Genomic Sci.">
        <title>Complete genome sequence of the sulfur-oxidizing chemolithoautotrophic Sulfurovum lithotrophicum 42BKTT.</title>
        <authorList>
            <person name="Jeon W."/>
            <person name="Priscilla L."/>
            <person name="Park G."/>
            <person name="Lee H."/>
            <person name="Lee N."/>
            <person name="Lee D."/>
            <person name="Kwon H."/>
            <person name="Ahn I."/>
            <person name="Lee C."/>
            <person name="Lee H."/>
            <person name="Ahn J."/>
        </authorList>
    </citation>
    <scope>NUCLEOTIDE SEQUENCE [LARGE SCALE GENOMIC DNA]</scope>
    <source>
        <strain evidence="3">ATCC BAA-797 / 42BKT</strain>
    </source>
</reference>
<dbReference type="KEGG" id="slh:YH65_02315"/>